<accession>A0A916ULV0</accession>
<reference evidence="1" key="2">
    <citation type="submission" date="2020-09" db="EMBL/GenBank/DDBJ databases">
        <authorList>
            <person name="Sun Q."/>
            <person name="Zhou Y."/>
        </authorList>
    </citation>
    <scope>NUCLEOTIDE SEQUENCE</scope>
    <source>
        <strain evidence="1">CGMCC 1.12919</strain>
    </source>
</reference>
<evidence type="ECO:0008006" key="3">
    <source>
        <dbReference type="Google" id="ProtNLM"/>
    </source>
</evidence>
<dbReference type="EMBL" id="BMGG01000007">
    <property type="protein sequence ID" value="GGC76740.1"/>
    <property type="molecule type" value="Genomic_DNA"/>
</dbReference>
<name>A0A916ULV0_9HYPH</name>
<evidence type="ECO:0000313" key="1">
    <source>
        <dbReference type="EMBL" id="GGC76740.1"/>
    </source>
</evidence>
<comment type="caution">
    <text evidence="1">The sequence shown here is derived from an EMBL/GenBank/DDBJ whole genome shotgun (WGS) entry which is preliminary data.</text>
</comment>
<proteinExistence type="predicted"/>
<gene>
    <name evidence="1" type="ORF">GCM10010994_38800</name>
</gene>
<keyword evidence="2" id="KW-1185">Reference proteome</keyword>
<dbReference type="AlphaFoldDB" id="A0A916ULV0"/>
<evidence type="ECO:0000313" key="2">
    <source>
        <dbReference type="Proteomes" id="UP000637002"/>
    </source>
</evidence>
<dbReference type="Proteomes" id="UP000637002">
    <property type="component" value="Unassembled WGS sequence"/>
</dbReference>
<protein>
    <recommendedName>
        <fullName evidence="3">DUF3606 domain-containing protein</fullName>
    </recommendedName>
</protein>
<dbReference type="RefSeq" id="WP_188610831.1">
    <property type="nucleotide sequence ID" value="NZ_BMGG01000007.1"/>
</dbReference>
<reference evidence="1" key="1">
    <citation type="journal article" date="2014" name="Int. J. Syst. Evol. Microbiol.">
        <title>Complete genome sequence of Corynebacterium casei LMG S-19264T (=DSM 44701T), isolated from a smear-ripened cheese.</title>
        <authorList>
            <consortium name="US DOE Joint Genome Institute (JGI-PGF)"/>
            <person name="Walter F."/>
            <person name="Albersmeier A."/>
            <person name="Kalinowski J."/>
            <person name="Ruckert C."/>
        </authorList>
    </citation>
    <scope>NUCLEOTIDE SEQUENCE</scope>
    <source>
        <strain evidence="1">CGMCC 1.12919</strain>
    </source>
</reference>
<sequence>MASHKSKVGEYEVDSFARRHRLTRQQVLKLIRDRGNDRMELEAAAAELIRPVCVP</sequence>
<organism evidence="1 2">
    <name type="scientific">Chelatococcus reniformis</name>
    <dbReference type="NCBI Taxonomy" id="1494448"/>
    <lineage>
        <taxon>Bacteria</taxon>
        <taxon>Pseudomonadati</taxon>
        <taxon>Pseudomonadota</taxon>
        <taxon>Alphaproteobacteria</taxon>
        <taxon>Hyphomicrobiales</taxon>
        <taxon>Chelatococcaceae</taxon>
        <taxon>Chelatococcus</taxon>
    </lineage>
</organism>